<dbReference type="GO" id="GO:0016787">
    <property type="term" value="F:hydrolase activity"/>
    <property type="evidence" value="ECO:0007669"/>
    <property type="project" value="UniProtKB-KW"/>
</dbReference>
<gene>
    <name evidence="1" type="ORF">HNP82_003127</name>
</gene>
<dbReference type="InterPro" id="IPR000801">
    <property type="entry name" value="Esterase-like"/>
</dbReference>
<reference evidence="1 2" key="1">
    <citation type="submission" date="2020-08" db="EMBL/GenBank/DDBJ databases">
        <title>Genomic Encyclopedia of Type Strains, Phase IV (KMG-IV): sequencing the most valuable type-strain genomes for metagenomic binning, comparative biology and taxonomic classification.</title>
        <authorList>
            <person name="Goeker M."/>
        </authorList>
    </citation>
    <scope>NUCLEOTIDE SEQUENCE [LARGE SCALE GENOMIC DNA]</scope>
    <source>
        <strain evidence="1 2">DSM 106146</strain>
    </source>
</reference>
<sequence>MIIKEWVKIPSLTGERQRRIYYCLPKDYDSSQASYPVLYMYDGHNVFYDSDATYGKSWGMKEYVERENPALIIVAVECNHEGNGRLEEYTPWPFNARGLGHIRARGDIYMEWMIDVLKPMVDRRFRTRSQREYTYICGSSMGGLMALYGVCRFNHVFSRAAALSPSLWVAPGKAVNMIREAGFAPETIVYMDYGSEEMKNHPLIEDELKKTAGALLDRQVYLCLRIVPGGQHCEASWERQIPVFMRCLQLERRQTDEY</sequence>
<protein>
    <submittedName>
        <fullName evidence="1">Putative alpha/beta superfamily hydrolase</fullName>
    </submittedName>
</protein>
<proteinExistence type="predicted"/>
<dbReference type="InterPro" id="IPR029058">
    <property type="entry name" value="AB_hydrolase_fold"/>
</dbReference>
<dbReference type="SUPFAM" id="SSF53474">
    <property type="entry name" value="alpha/beta-Hydrolases"/>
    <property type="match status" value="1"/>
</dbReference>
<keyword evidence="2" id="KW-1185">Reference proteome</keyword>
<name>A0A7W8M6D3_9FIRM</name>
<dbReference type="PANTHER" id="PTHR48098">
    <property type="entry name" value="ENTEROCHELIN ESTERASE-RELATED"/>
    <property type="match status" value="1"/>
</dbReference>
<dbReference type="PANTHER" id="PTHR48098:SF6">
    <property type="entry name" value="FERRI-BACILLIBACTIN ESTERASE BESA"/>
    <property type="match status" value="1"/>
</dbReference>
<evidence type="ECO:0000313" key="1">
    <source>
        <dbReference type="EMBL" id="MBB5265975.1"/>
    </source>
</evidence>
<keyword evidence="1" id="KW-0378">Hydrolase</keyword>
<dbReference type="InterPro" id="IPR050583">
    <property type="entry name" value="Mycobacterial_A85_antigen"/>
</dbReference>
<dbReference type="Proteomes" id="UP000543642">
    <property type="component" value="Unassembled WGS sequence"/>
</dbReference>
<dbReference type="EMBL" id="JACHFW010000017">
    <property type="protein sequence ID" value="MBB5265975.1"/>
    <property type="molecule type" value="Genomic_DNA"/>
</dbReference>
<dbReference type="Pfam" id="PF00756">
    <property type="entry name" value="Esterase"/>
    <property type="match status" value="1"/>
</dbReference>
<dbReference type="AlphaFoldDB" id="A0A7W8M6D3"/>
<dbReference type="Gene3D" id="3.40.50.1820">
    <property type="entry name" value="alpha/beta hydrolase"/>
    <property type="match status" value="1"/>
</dbReference>
<evidence type="ECO:0000313" key="2">
    <source>
        <dbReference type="Proteomes" id="UP000543642"/>
    </source>
</evidence>
<dbReference type="RefSeq" id="WP_207720649.1">
    <property type="nucleotide sequence ID" value="NZ_JACHFW010000017.1"/>
</dbReference>
<comment type="caution">
    <text evidence="1">The sequence shown here is derived from an EMBL/GenBank/DDBJ whole genome shotgun (WGS) entry which is preliminary data.</text>
</comment>
<organism evidence="1 2">
    <name type="scientific">Catenibacillus scindens</name>
    <dbReference type="NCBI Taxonomy" id="673271"/>
    <lineage>
        <taxon>Bacteria</taxon>
        <taxon>Bacillati</taxon>
        <taxon>Bacillota</taxon>
        <taxon>Clostridia</taxon>
        <taxon>Lachnospirales</taxon>
        <taxon>Lachnospiraceae</taxon>
        <taxon>Catenibacillus</taxon>
    </lineage>
</organism>
<accession>A0A7W8M6D3</accession>